<dbReference type="Gene3D" id="3.30.450.20">
    <property type="entry name" value="PAS domain"/>
    <property type="match status" value="1"/>
</dbReference>
<dbReference type="Pfam" id="PF00072">
    <property type="entry name" value="Response_reg"/>
    <property type="match status" value="1"/>
</dbReference>
<dbReference type="PRINTS" id="PR00344">
    <property type="entry name" value="BCTRLSENSOR"/>
</dbReference>
<dbReference type="PROSITE" id="PS50109">
    <property type="entry name" value="HIS_KIN"/>
    <property type="match status" value="1"/>
</dbReference>
<sequence length="537" mass="58446">MKRSDLDSWLSAPDDAIDAFFDHAPVYMFAASADWKIMRASRAWCEATGYDMTALHGICALDFLTPESRQRADTETLPRFTETRVIQGAQFDFLRADGTVLPVVLSARTQIDDTGRIVRVLVSMFDNSEARAMQAALGAAIADVKEANAAKSRFLAAMSHEIRTPMNAILGFTQLLKLSDLDDKRRTHVDAIQSAGGTLMNLLTDLLDLSQIEAGQLKIDAEIFDLNEFIRKLADWWQTAANDKGLRLRIAKDQGLPSQIIADEGRIQQVLNNFLGNAVKFTDEGRVTLAIEEAGQAGDQRRIRFEVTDTGPGMTDAQISQLFKPFVQVGAECCNDRGGWGLGLSISNEIATAMGGRVGVTSQPGYGSTFFFELNVGTPEEISAEEVDNTTTAPLSESGALQTSGLDILVAEDNPMSRAMMHEMLTELGHRVTTTPDGLAAVNEIEARPYDLVFMDVAMPRLDGIGATKRIRNAPKPCQSTPIIGCSAHLNDPARYHAAGMDAFLPKPVDRDALRNLISRFSSAGRAEQGSGAHDPH</sequence>
<dbReference type="SUPFAM" id="SSF52172">
    <property type="entry name" value="CheY-like"/>
    <property type="match status" value="1"/>
</dbReference>
<comment type="caution">
    <text evidence="11">The sequence shown here is derived from an EMBL/GenBank/DDBJ whole genome shotgun (WGS) entry which is preliminary data.</text>
</comment>
<evidence type="ECO:0000256" key="4">
    <source>
        <dbReference type="ARBA" id="ARBA00022679"/>
    </source>
</evidence>
<reference evidence="11 12" key="1">
    <citation type="submission" date="2019-03" db="EMBL/GenBank/DDBJ databases">
        <title>Rhodobacteraceae bacterium SM1902, a new member of the family Rhodobacteraceae isolated from Yantai.</title>
        <authorList>
            <person name="Sun Y."/>
        </authorList>
    </citation>
    <scope>NUCLEOTIDE SEQUENCE [LARGE SCALE GENOMIC DNA]</scope>
    <source>
        <strain evidence="11 12">SM1902</strain>
    </source>
</reference>
<keyword evidence="5" id="KW-0418">Kinase</keyword>
<feature type="domain" description="PAC" evidence="10">
    <location>
        <begin position="87"/>
        <end position="139"/>
    </location>
</feature>
<dbReference type="InterPro" id="IPR011006">
    <property type="entry name" value="CheY-like_superfamily"/>
</dbReference>
<dbReference type="InterPro" id="IPR035965">
    <property type="entry name" value="PAS-like_dom_sf"/>
</dbReference>
<dbReference type="Pfam" id="PF13426">
    <property type="entry name" value="PAS_9"/>
    <property type="match status" value="1"/>
</dbReference>
<dbReference type="SUPFAM" id="SSF47384">
    <property type="entry name" value="Homodimeric domain of signal transducing histidine kinase"/>
    <property type="match status" value="1"/>
</dbReference>
<dbReference type="CDD" id="cd00082">
    <property type="entry name" value="HisKA"/>
    <property type="match status" value="1"/>
</dbReference>
<dbReference type="CDD" id="cd16922">
    <property type="entry name" value="HATPase_EvgS-ArcB-TorS-like"/>
    <property type="match status" value="1"/>
</dbReference>
<dbReference type="Gene3D" id="1.10.287.130">
    <property type="match status" value="1"/>
</dbReference>
<dbReference type="InterPro" id="IPR000014">
    <property type="entry name" value="PAS"/>
</dbReference>
<keyword evidence="12" id="KW-1185">Reference proteome</keyword>
<evidence type="ECO:0000256" key="5">
    <source>
        <dbReference type="ARBA" id="ARBA00022777"/>
    </source>
</evidence>
<dbReference type="InterPro" id="IPR000700">
    <property type="entry name" value="PAS-assoc_C"/>
</dbReference>
<evidence type="ECO:0000256" key="3">
    <source>
        <dbReference type="ARBA" id="ARBA00022553"/>
    </source>
</evidence>
<dbReference type="RefSeq" id="WP_133342923.1">
    <property type="nucleotide sequence ID" value="NZ_SMZO01000021.1"/>
</dbReference>
<evidence type="ECO:0000259" key="8">
    <source>
        <dbReference type="PROSITE" id="PS50109"/>
    </source>
</evidence>
<organism evidence="11 12">
    <name type="scientific">Meridianimarinicoccus aquatilis</name>
    <dbReference type="NCBI Taxonomy" id="2552766"/>
    <lineage>
        <taxon>Bacteria</taxon>
        <taxon>Pseudomonadati</taxon>
        <taxon>Pseudomonadota</taxon>
        <taxon>Alphaproteobacteria</taxon>
        <taxon>Rhodobacterales</taxon>
        <taxon>Paracoccaceae</taxon>
        <taxon>Meridianimarinicoccus</taxon>
    </lineage>
</organism>
<dbReference type="InterPro" id="IPR036097">
    <property type="entry name" value="HisK_dim/P_sf"/>
</dbReference>
<dbReference type="SMART" id="SM00387">
    <property type="entry name" value="HATPase_c"/>
    <property type="match status" value="1"/>
</dbReference>
<dbReference type="CDD" id="cd17546">
    <property type="entry name" value="REC_hyHK_CKI1_RcsC-like"/>
    <property type="match status" value="1"/>
</dbReference>
<dbReference type="Pfam" id="PF02518">
    <property type="entry name" value="HATPase_c"/>
    <property type="match status" value="1"/>
</dbReference>
<dbReference type="GO" id="GO:0000155">
    <property type="term" value="F:phosphorelay sensor kinase activity"/>
    <property type="evidence" value="ECO:0007669"/>
    <property type="project" value="InterPro"/>
</dbReference>
<feature type="modified residue" description="4-aspartylphosphate" evidence="7">
    <location>
        <position position="456"/>
    </location>
</feature>
<evidence type="ECO:0000259" key="10">
    <source>
        <dbReference type="PROSITE" id="PS50113"/>
    </source>
</evidence>
<evidence type="ECO:0000256" key="2">
    <source>
        <dbReference type="ARBA" id="ARBA00012438"/>
    </source>
</evidence>
<dbReference type="InterPro" id="IPR005467">
    <property type="entry name" value="His_kinase_dom"/>
</dbReference>
<dbReference type="EMBL" id="SMZO01000021">
    <property type="protein sequence ID" value="TDL87819.1"/>
    <property type="molecule type" value="Genomic_DNA"/>
</dbReference>
<keyword evidence="6" id="KW-0902">Two-component regulatory system</keyword>
<evidence type="ECO:0000313" key="12">
    <source>
        <dbReference type="Proteomes" id="UP000294562"/>
    </source>
</evidence>
<keyword evidence="3 7" id="KW-0597">Phosphoprotein</keyword>
<dbReference type="Gene3D" id="3.30.565.10">
    <property type="entry name" value="Histidine kinase-like ATPase, C-terminal domain"/>
    <property type="match status" value="1"/>
</dbReference>
<feature type="domain" description="Response regulatory" evidence="9">
    <location>
        <begin position="407"/>
        <end position="522"/>
    </location>
</feature>
<dbReference type="InterPro" id="IPR036890">
    <property type="entry name" value="HATPase_C_sf"/>
</dbReference>
<dbReference type="SUPFAM" id="SSF55874">
    <property type="entry name" value="ATPase domain of HSP90 chaperone/DNA topoisomerase II/histidine kinase"/>
    <property type="match status" value="1"/>
</dbReference>
<dbReference type="PROSITE" id="PS50110">
    <property type="entry name" value="RESPONSE_REGULATORY"/>
    <property type="match status" value="1"/>
</dbReference>
<dbReference type="EC" id="2.7.13.3" evidence="2"/>
<dbReference type="FunFam" id="3.30.565.10:FF:000010">
    <property type="entry name" value="Sensor histidine kinase RcsC"/>
    <property type="match status" value="1"/>
</dbReference>
<dbReference type="InterPro" id="IPR004358">
    <property type="entry name" value="Sig_transdc_His_kin-like_C"/>
</dbReference>
<dbReference type="PROSITE" id="PS50113">
    <property type="entry name" value="PAC"/>
    <property type="match status" value="1"/>
</dbReference>
<protein>
    <recommendedName>
        <fullName evidence="2">histidine kinase</fullName>
        <ecNumber evidence="2">2.7.13.3</ecNumber>
    </recommendedName>
</protein>
<evidence type="ECO:0000256" key="1">
    <source>
        <dbReference type="ARBA" id="ARBA00000085"/>
    </source>
</evidence>
<dbReference type="NCBIfam" id="TIGR00229">
    <property type="entry name" value="sensory_box"/>
    <property type="match status" value="1"/>
</dbReference>
<dbReference type="InterPro" id="IPR003661">
    <property type="entry name" value="HisK_dim/P_dom"/>
</dbReference>
<gene>
    <name evidence="11" type="ORF">E2L05_10800</name>
</gene>
<dbReference type="InterPro" id="IPR001789">
    <property type="entry name" value="Sig_transdc_resp-reg_receiver"/>
</dbReference>
<accession>A0A4V3BBN4</accession>
<evidence type="ECO:0000313" key="11">
    <source>
        <dbReference type="EMBL" id="TDL87819.1"/>
    </source>
</evidence>
<feature type="domain" description="Histidine kinase" evidence="8">
    <location>
        <begin position="157"/>
        <end position="378"/>
    </location>
</feature>
<evidence type="ECO:0000256" key="6">
    <source>
        <dbReference type="ARBA" id="ARBA00023012"/>
    </source>
</evidence>
<comment type="catalytic activity">
    <reaction evidence="1">
        <text>ATP + protein L-histidine = ADP + protein N-phospho-L-histidine.</text>
        <dbReference type="EC" id="2.7.13.3"/>
    </reaction>
</comment>
<dbReference type="Gene3D" id="3.40.50.2300">
    <property type="match status" value="1"/>
</dbReference>
<name>A0A4V3BBN4_9RHOB</name>
<proteinExistence type="predicted"/>
<dbReference type="SMART" id="SM00388">
    <property type="entry name" value="HisKA"/>
    <property type="match status" value="1"/>
</dbReference>
<dbReference type="AlphaFoldDB" id="A0A4V3BBN4"/>
<keyword evidence="4" id="KW-0808">Transferase</keyword>
<dbReference type="SUPFAM" id="SSF55785">
    <property type="entry name" value="PYP-like sensor domain (PAS domain)"/>
    <property type="match status" value="1"/>
</dbReference>
<evidence type="ECO:0000256" key="7">
    <source>
        <dbReference type="PROSITE-ProRule" id="PRU00169"/>
    </source>
</evidence>
<evidence type="ECO:0000259" key="9">
    <source>
        <dbReference type="PROSITE" id="PS50110"/>
    </source>
</evidence>
<dbReference type="OrthoDB" id="9801651at2"/>
<dbReference type="SMART" id="SM00448">
    <property type="entry name" value="REC"/>
    <property type="match status" value="1"/>
</dbReference>
<dbReference type="PANTHER" id="PTHR43047">
    <property type="entry name" value="TWO-COMPONENT HISTIDINE PROTEIN KINASE"/>
    <property type="match status" value="1"/>
</dbReference>
<dbReference type="Pfam" id="PF00512">
    <property type="entry name" value="HisKA"/>
    <property type="match status" value="1"/>
</dbReference>
<dbReference type="Proteomes" id="UP000294562">
    <property type="component" value="Unassembled WGS sequence"/>
</dbReference>
<dbReference type="InterPro" id="IPR003594">
    <property type="entry name" value="HATPase_dom"/>
</dbReference>